<protein>
    <recommendedName>
        <fullName evidence="5">Zinc finger PHD-type domain-containing protein</fullName>
    </recommendedName>
</protein>
<keyword evidence="2" id="KW-0677">Repeat</keyword>
<dbReference type="SMART" id="SM00249">
    <property type="entry name" value="PHD"/>
    <property type="match status" value="4"/>
</dbReference>
<evidence type="ECO:0000259" key="5">
    <source>
        <dbReference type="SMART" id="SM00249"/>
    </source>
</evidence>
<dbReference type="PANTHER" id="PTHR32410">
    <property type="entry name" value="CYSTEINE/HISTIDINE-RICH C1 DOMAIN FAMILY PROTEIN"/>
    <property type="match status" value="1"/>
</dbReference>
<dbReference type="InterPro" id="IPR004146">
    <property type="entry name" value="DC1"/>
</dbReference>
<evidence type="ECO:0000313" key="7">
    <source>
        <dbReference type="Proteomes" id="UP001172457"/>
    </source>
</evidence>
<dbReference type="EMBL" id="JARYMX010000005">
    <property type="protein sequence ID" value="KAJ9548363.1"/>
    <property type="molecule type" value="Genomic_DNA"/>
</dbReference>
<evidence type="ECO:0000256" key="1">
    <source>
        <dbReference type="ARBA" id="ARBA00022723"/>
    </source>
</evidence>
<feature type="domain" description="Zinc finger PHD-type" evidence="5">
    <location>
        <begin position="44"/>
        <end position="107"/>
    </location>
</feature>
<comment type="caution">
    <text evidence="6">The sequence shown here is derived from an EMBL/GenBank/DDBJ whole genome shotgun (WGS) entry which is preliminary data.</text>
</comment>
<dbReference type="SUPFAM" id="SSF57889">
    <property type="entry name" value="Cysteine-rich domain"/>
    <property type="match status" value="6"/>
</dbReference>
<keyword evidence="3" id="KW-0863">Zinc-finger</keyword>
<dbReference type="InterPro" id="IPR001965">
    <property type="entry name" value="Znf_PHD"/>
</dbReference>
<name>A0AA38TCU4_9ASTR</name>
<proteinExistence type="predicted"/>
<gene>
    <name evidence="6" type="ORF">OSB04_020906</name>
</gene>
<reference evidence="6" key="1">
    <citation type="submission" date="2023-03" db="EMBL/GenBank/DDBJ databases">
        <title>Chromosome-scale reference genome and RAD-based genetic map of yellow starthistle (Centaurea solstitialis) reveal putative structural variation and QTLs associated with invader traits.</title>
        <authorList>
            <person name="Reatini B."/>
            <person name="Cang F.A."/>
            <person name="Jiang Q."/>
            <person name="Mckibben M.T.W."/>
            <person name="Barker M.S."/>
            <person name="Rieseberg L.H."/>
            <person name="Dlugosch K.M."/>
        </authorList>
    </citation>
    <scope>NUCLEOTIDE SEQUENCE</scope>
    <source>
        <strain evidence="6">CAN-66</strain>
        <tissue evidence="6">Leaf</tissue>
    </source>
</reference>
<dbReference type="InterPro" id="IPR053192">
    <property type="entry name" value="Vacuole_Formation_Reg"/>
</dbReference>
<evidence type="ECO:0000256" key="2">
    <source>
        <dbReference type="ARBA" id="ARBA00022737"/>
    </source>
</evidence>
<evidence type="ECO:0000256" key="3">
    <source>
        <dbReference type="ARBA" id="ARBA00022771"/>
    </source>
</evidence>
<organism evidence="6 7">
    <name type="scientific">Centaurea solstitialis</name>
    <name type="common">yellow star-thistle</name>
    <dbReference type="NCBI Taxonomy" id="347529"/>
    <lineage>
        <taxon>Eukaryota</taxon>
        <taxon>Viridiplantae</taxon>
        <taxon>Streptophyta</taxon>
        <taxon>Embryophyta</taxon>
        <taxon>Tracheophyta</taxon>
        <taxon>Spermatophyta</taxon>
        <taxon>Magnoliopsida</taxon>
        <taxon>eudicotyledons</taxon>
        <taxon>Gunneridae</taxon>
        <taxon>Pentapetalae</taxon>
        <taxon>asterids</taxon>
        <taxon>campanulids</taxon>
        <taxon>Asterales</taxon>
        <taxon>Asteraceae</taxon>
        <taxon>Carduoideae</taxon>
        <taxon>Cardueae</taxon>
        <taxon>Centaureinae</taxon>
        <taxon>Centaurea</taxon>
    </lineage>
</organism>
<evidence type="ECO:0000313" key="6">
    <source>
        <dbReference type="EMBL" id="KAJ9548363.1"/>
    </source>
</evidence>
<sequence>MKVPEHEHPLDLIDLEEKYADDTEEESDDDENNDLAIAESFRCRCHRCGRDITRYHKSYYKCSSDSCDYSIHKFCGELPSTLTHTAHNAHPLVLQQEYFIWRCSICQCLHKGQQIHYGCSSCYFKVDIDCAMVATEVIIHHPSHTHPLVPITRPILCRCDACGKKHQGDFYHCTTCTSFFIHSDCVSLPKTLILEQATDGDQKEKSYPRCRICDDHFIRTTTLWIYKCDKCWFYTHLACATSKEEPFMSILSSKGLGKINKTFEDADYPDLLTLPFPNETHNMLKHISFKKNGSQSTKDEGNLTLTLTHWSHQHPLTLVDADITKPSSSSSSSKRKLVHNPMKKIELLCNGCVRPITSTPFYMCADEGESCNFALHEWCTRLPDQVQNHPGHPQHTLLLLPNPPHKPLGVFECDVCKFRCNGFAYSCVECGNYNTDVTCAFIPEKIRHEAHPNHLIWGTPELPYGQRSCRSCLNFIRRNNFSFCCRDCDFGLHVGCALFLPQTIRHRFDKHPLMLSYLPIENHRSLYFCEICEEQFDPKRWFYHCYECRQSIYCGCAPFILECEKAFPYLTYGNLYMYVNIKFGGMHNTEDHPHPLSFVQGIDKDGRHCHKCKEALRDWQFILKCLQCTFAIHFRCDKFI</sequence>
<keyword evidence="4" id="KW-0862">Zinc</keyword>
<dbReference type="PANTHER" id="PTHR32410:SF161">
    <property type="entry name" value="DC1, ZINC FINGER, RING_FYVE_PHD-TYPE-RELATED"/>
    <property type="match status" value="1"/>
</dbReference>
<dbReference type="AlphaFoldDB" id="A0AA38TCU4"/>
<dbReference type="Pfam" id="PF03107">
    <property type="entry name" value="C1_2"/>
    <property type="match status" value="3"/>
</dbReference>
<evidence type="ECO:0000256" key="4">
    <source>
        <dbReference type="ARBA" id="ARBA00022833"/>
    </source>
</evidence>
<dbReference type="Proteomes" id="UP001172457">
    <property type="component" value="Chromosome 5"/>
</dbReference>
<feature type="domain" description="Zinc finger PHD-type" evidence="5">
    <location>
        <begin position="158"/>
        <end position="214"/>
    </location>
</feature>
<feature type="domain" description="Zinc finger PHD-type" evidence="5">
    <location>
        <begin position="468"/>
        <end position="533"/>
    </location>
</feature>
<dbReference type="GO" id="GO:0008270">
    <property type="term" value="F:zinc ion binding"/>
    <property type="evidence" value="ECO:0007669"/>
    <property type="project" value="UniProtKB-KW"/>
</dbReference>
<accession>A0AA38TCU4</accession>
<dbReference type="InterPro" id="IPR046349">
    <property type="entry name" value="C1-like_sf"/>
</dbReference>
<keyword evidence="7" id="KW-1185">Reference proteome</keyword>
<feature type="domain" description="Zinc finger PHD-type" evidence="5">
    <location>
        <begin position="348"/>
        <end position="417"/>
    </location>
</feature>
<keyword evidence="1" id="KW-0479">Metal-binding</keyword>